<dbReference type="PANTHER" id="PTHR21310:SF15">
    <property type="entry name" value="AMINOGLYCOSIDE PHOSPHOTRANSFERASE DOMAIN-CONTAINING PROTEIN"/>
    <property type="match status" value="1"/>
</dbReference>
<dbReference type="InterPro" id="IPR051678">
    <property type="entry name" value="AGP_Transferase"/>
</dbReference>
<organism evidence="1 2">
    <name type="scientific">Dichotomopilus funicola</name>
    <dbReference type="NCBI Taxonomy" id="1934379"/>
    <lineage>
        <taxon>Eukaryota</taxon>
        <taxon>Fungi</taxon>
        <taxon>Dikarya</taxon>
        <taxon>Ascomycota</taxon>
        <taxon>Pezizomycotina</taxon>
        <taxon>Sordariomycetes</taxon>
        <taxon>Sordariomycetidae</taxon>
        <taxon>Sordariales</taxon>
        <taxon>Chaetomiaceae</taxon>
        <taxon>Dichotomopilus</taxon>
    </lineage>
</organism>
<dbReference type="GeneID" id="87816703"/>
<evidence type="ECO:0000313" key="1">
    <source>
        <dbReference type="EMBL" id="KAK4145396.1"/>
    </source>
</evidence>
<dbReference type="Proteomes" id="UP001302676">
    <property type="component" value="Unassembled WGS sequence"/>
</dbReference>
<accession>A0AAN6V8B0</accession>
<sequence>MTNEEKQKIMRQLGCYARQLLDLRFPTIGSLFEGDRGYYIDKCLSPGHVPEDRGMIEDVPRGPFYDEADYYSSLAIALRLHAKRLPMGHHVLRAPVPVPQEYHDFAKYYAATDRWNDFVALGGMVDSSSNRLQYCLASHLLRNSIIPHMVRPVSQSAPGFPLYHHDISVQNLFVDDDLNITCVIDWAFSSTVPPAQLFATPGLPHPRDLVLDSSLVNAFRSGIETENKNISGGKIEPNYWKAGQMVSRFMRVVNLDALQDYDHIEALYALAGGPVTSGLDRSDTNSVSAILARRATSHDALALACELAADVEPGSEISRREKEYFDAAGAKRLAIARKVAFAAKMNPRFVADGRLWRWVDEVLEYYDRESDAWEIISKEPPLAT</sequence>
<dbReference type="PANTHER" id="PTHR21310">
    <property type="entry name" value="AMINOGLYCOSIDE PHOSPHOTRANSFERASE-RELATED-RELATED"/>
    <property type="match status" value="1"/>
</dbReference>
<dbReference type="RefSeq" id="XP_062638767.1">
    <property type="nucleotide sequence ID" value="XM_062780090.1"/>
</dbReference>
<evidence type="ECO:0000313" key="2">
    <source>
        <dbReference type="Proteomes" id="UP001302676"/>
    </source>
</evidence>
<reference evidence="1" key="1">
    <citation type="journal article" date="2023" name="Mol. Phylogenet. Evol.">
        <title>Genome-scale phylogeny and comparative genomics of the fungal order Sordariales.</title>
        <authorList>
            <person name="Hensen N."/>
            <person name="Bonometti L."/>
            <person name="Westerberg I."/>
            <person name="Brannstrom I.O."/>
            <person name="Guillou S."/>
            <person name="Cros-Aarteil S."/>
            <person name="Calhoun S."/>
            <person name="Haridas S."/>
            <person name="Kuo A."/>
            <person name="Mondo S."/>
            <person name="Pangilinan J."/>
            <person name="Riley R."/>
            <person name="LaButti K."/>
            <person name="Andreopoulos B."/>
            <person name="Lipzen A."/>
            <person name="Chen C."/>
            <person name="Yan M."/>
            <person name="Daum C."/>
            <person name="Ng V."/>
            <person name="Clum A."/>
            <person name="Steindorff A."/>
            <person name="Ohm R.A."/>
            <person name="Martin F."/>
            <person name="Silar P."/>
            <person name="Natvig D.O."/>
            <person name="Lalanne C."/>
            <person name="Gautier V."/>
            <person name="Ament-Velasquez S.L."/>
            <person name="Kruys A."/>
            <person name="Hutchinson M.I."/>
            <person name="Powell A.J."/>
            <person name="Barry K."/>
            <person name="Miller A.N."/>
            <person name="Grigoriev I.V."/>
            <person name="Debuchy R."/>
            <person name="Gladieux P."/>
            <person name="Hiltunen Thoren M."/>
            <person name="Johannesson H."/>
        </authorList>
    </citation>
    <scope>NUCLEOTIDE SEQUENCE</scope>
    <source>
        <strain evidence="1">CBS 141.50</strain>
    </source>
</reference>
<keyword evidence="2" id="KW-1185">Reference proteome</keyword>
<protein>
    <recommendedName>
        <fullName evidence="3">Aminoglycoside phosphotransferase domain-containing protein</fullName>
    </recommendedName>
</protein>
<dbReference type="AlphaFoldDB" id="A0AAN6V8B0"/>
<dbReference type="EMBL" id="MU853569">
    <property type="protein sequence ID" value="KAK4145396.1"/>
    <property type="molecule type" value="Genomic_DNA"/>
</dbReference>
<reference evidence="1" key="2">
    <citation type="submission" date="2023-05" db="EMBL/GenBank/DDBJ databases">
        <authorList>
            <consortium name="Lawrence Berkeley National Laboratory"/>
            <person name="Steindorff A."/>
            <person name="Hensen N."/>
            <person name="Bonometti L."/>
            <person name="Westerberg I."/>
            <person name="Brannstrom I.O."/>
            <person name="Guillou S."/>
            <person name="Cros-Aarteil S."/>
            <person name="Calhoun S."/>
            <person name="Haridas S."/>
            <person name="Kuo A."/>
            <person name="Mondo S."/>
            <person name="Pangilinan J."/>
            <person name="Riley R."/>
            <person name="Labutti K."/>
            <person name="Andreopoulos B."/>
            <person name="Lipzen A."/>
            <person name="Chen C."/>
            <person name="Yanf M."/>
            <person name="Daum C."/>
            <person name="Ng V."/>
            <person name="Clum A."/>
            <person name="Ohm R."/>
            <person name="Martin F."/>
            <person name="Silar P."/>
            <person name="Natvig D."/>
            <person name="Lalanne C."/>
            <person name="Gautier V."/>
            <person name="Ament-Velasquez S.L."/>
            <person name="Kruys A."/>
            <person name="Hutchinson M.I."/>
            <person name="Powell A.J."/>
            <person name="Barry K."/>
            <person name="Miller A.N."/>
            <person name="Grigoriev I.V."/>
            <person name="Debuchy R."/>
            <person name="Gladieux P."/>
            <person name="Thoren M.H."/>
            <person name="Johannesson H."/>
        </authorList>
    </citation>
    <scope>NUCLEOTIDE SEQUENCE</scope>
    <source>
        <strain evidence="1">CBS 141.50</strain>
    </source>
</reference>
<comment type="caution">
    <text evidence="1">The sequence shown here is derived from an EMBL/GenBank/DDBJ whole genome shotgun (WGS) entry which is preliminary data.</text>
</comment>
<gene>
    <name evidence="1" type="ORF">C8A04DRAFT_26905</name>
</gene>
<name>A0AAN6V8B0_9PEZI</name>
<evidence type="ECO:0008006" key="3">
    <source>
        <dbReference type="Google" id="ProtNLM"/>
    </source>
</evidence>
<proteinExistence type="predicted"/>